<organism evidence="1 2">
    <name type="scientific">Araneus ventricosus</name>
    <name type="common">Orbweaver spider</name>
    <name type="synonym">Epeira ventricosa</name>
    <dbReference type="NCBI Taxonomy" id="182803"/>
    <lineage>
        <taxon>Eukaryota</taxon>
        <taxon>Metazoa</taxon>
        <taxon>Ecdysozoa</taxon>
        <taxon>Arthropoda</taxon>
        <taxon>Chelicerata</taxon>
        <taxon>Arachnida</taxon>
        <taxon>Araneae</taxon>
        <taxon>Araneomorphae</taxon>
        <taxon>Entelegynae</taxon>
        <taxon>Araneoidea</taxon>
        <taxon>Araneidae</taxon>
        <taxon>Araneus</taxon>
    </lineage>
</organism>
<dbReference type="AlphaFoldDB" id="A0A4Y2QCZ2"/>
<protein>
    <submittedName>
        <fullName evidence="1">Uncharacterized protein</fullName>
    </submittedName>
</protein>
<proteinExistence type="predicted"/>
<name>A0A4Y2QCZ2_ARAVE</name>
<keyword evidence="2" id="KW-1185">Reference proteome</keyword>
<sequence>MLNYARGNRTLLGVDILSTPVKISHSLRKSCVCVIAALRTHDIRLNVVVQSVEINKLYQNCHGKLLKSEILPD</sequence>
<evidence type="ECO:0000313" key="1">
    <source>
        <dbReference type="EMBL" id="GBN61241.1"/>
    </source>
</evidence>
<reference evidence="1 2" key="1">
    <citation type="journal article" date="2019" name="Sci. Rep.">
        <title>Orb-weaving spider Araneus ventricosus genome elucidates the spidroin gene catalogue.</title>
        <authorList>
            <person name="Kono N."/>
            <person name="Nakamura H."/>
            <person name="Ohtoshi R."/>
            <person name="Moran D.A.P."/>
            <person name="Shinohara A."/>
            <person name="Yoshida Y."/>
            <person name="Fujiwara M."/>
            <person name="Mori M."/>
            <person name="Tomita M."/>
            <person name="Arakawa K."/>
        </authorList>
    </citation>
    <scope>NUCLEOTIDE SEQUENCE [LARGE SCALE GENOMIC DNA]</scope>
</reference>
<gene>
    <name evidence="1" type="ORF">AVEN_35635_1</name>
</gene>
<dbReference type="EMBL" id="BGPR01013574">
    <property type="protein sequence ID" value="GBN61241.1"/>
    <property type="molecule type" value="Genomic_DNA"/>
</dbReference>
<dbReference type="Proteomes" id="UP000499080">
    <property type="component" value="Unassembled WGS sequence"/>
</dbReference>
<feature type="non-terminal residue" evidence="1">
    <location>
        <position position="73"/>
    </location>
</feature>
<evidence type="ECO:0000313" key="2">
    <source>
        <dbReference type="Proteomes" id="UP000499080"/>
    </source>
</evidence>
<accession>A0A4Y2QCZ2</accession>
<comment type="caution">
    <text evidence="1">The sequence shown here is derived from an EMBL/GenBank/DDBJ whole genome shotgun (WGS) entry which is preliminary data.</text>
</comment>